<dbReference type="GO" id="GO:0009451">
    <property type="term" value="P:RNA modification"/>
    <property type="evidence" value="ECO:0007669"/>
    <property type="project" value="InterPro"/>
</dbReference>
<feature type="repeat" description="PPR" evidence="2">
    <location>
        <begin position="522"/>
        <end position="556"/>
    </location>
</feature>
<dbReference type="Pfam" id="PF20431">
    <property type="entry name" value="E_motif"/>
    <property type="match status" value="1"/>
</dbReference>
<dbReference type="KEGG" id="pavi:110762338"/>
<protein>
    <submittedName>
        <fullName evidence="4">Pentatricopeptide repeat-containing protein At1g74600, chloroplastic isoform X1</fullName>
    </submittedName>
    <submittedName>
        <fullName evidence="5">Pentatricopeptide repeat-containing protein At1g74600, chloroplastic isoform X2</fullName>
    </submittedName>
</protein>
<sequence length="901" mass="99823">MFSLSSSRTQMNSLLNQKLHTRISPFTLKFVSSLAVVENPSSFPSENDQSPSHFDPLQFFNDYTKSTQCTTRNTKILHTHLLRTDLLQSNIFIANSLLDSYCKSSAMVDALKLFDFIADRTVISWNMMISGYNQNSLFEKSWEIFGRMHSLGFEPNEFTYGSVLSACTALQAPILGKQVYSLAIKNGFFPNGYVQTGMIDLFAKNFSFDNALRVFHDVSCQNVVSWNAIISGAVRNGENMAALYIFRQMCRGDFLPNSFTFSSVLTACAALEEVGVGKEVQGWVIKRGAEDVFVGTTIVDLYAKCGKMNEAVKKFSRMPTRNVVSWTAIISGFVHKDDSVSALKVFGEMRKMGEQMNKYTVTSILTACAKTSMAEEATQIHSLILKAGFYSAAVVGSALINAYSKIGAVDLSEMVFREMENIKDLGTWAAMISSFAQNQNSGRAIELFQRMLQESVRPDKFCTSSVLSIVDCLNLGRQIHSYTLKIGLVSVVSVGSSLFTMYSKCDSLEESYKVFQQIPDKDNVSWASMISGFVEHGCADQALQLYREMLSEEVIPDQMTLTAILMACSASRSLQTGKEIHCHALRKRVQQDVLGGAIVTMYSKCSALKLARTVFDMLPQNDEVACSSLVSGYAQNGYIEEAFLLFHDMLMADLTIDSFTISSIIGAIALLNRLSIGTQLHAHIMKVGYNSDVSVGSSLLTMYSKCGSIEECCKAFVQIEKPDLICWTAMIVSYAQHGKGAQALRAYELLREQGIRPDSVTFVGLLSACSHNGLVEEAYFYFNSMVNDYGLEPGYRHYACMVDLLGRSGRLKEAAWFIENMPIEPDALLWGTLLAACKVHGDMELGKLAAEKVMELKPCDAGTYVSLSNICADVGQWEEVLKIRSQMKGTDVRKEPGWSLV</sequence>
<dbReference type="FunFam" id="1.25.40.10:FF:001093">
    <property type="entry name" value="Pentatricopeptide repeat-containing protein At2g34400"/>
    <property type="match status" value="1"/>
</dbReference>
<feature type="repeat" description="PPR" evidence="2">
    <location>
        <begin position="723"/>
        <end position="757"/>
    </location>
</feature>
<name>A0A6P5T1I5_PRUAV</name>
<gene>
    <name evidence="4 5" type="primary">LOC110762338</name>
</gene>
<dbReference type="Pfam" id="PF01535">
    <property type="entry name" value="PPR"/>
    <property type="match status" value="3"/>
</dbReference>
<dbReference type="AlphaFoldDB" id="A0A6P5T1I5"/>
<dbReference type="Gene3D" id="1.25.40.10">
    <property type="entry name" value="Tetratricopeptide repeat domain"/>
    <property type="match status" value="6"/>
</dbReference>
<keyword evidence="1" id="KW-0677">Repeat</keyword>
<dbReference type="FunFam" id="1.25.40.10:FF:000073">
    <property type="entry name" value="Pentatricopeptide repeat-containing protein chloroplastic"/>
    <property type="match status" value="1"/>
</dbReference>
<proteinExistence type="predicted"/>
<evidence type="ECO:0000313" key="3">
    <source>
        <dbReference type="Proteomes" id="UP000515124"/>
    </source>
</evidence>
<feature type="repeat" description="PPR" evidence="2">
    <location>
        <begin position="860"/>
        <end position="894"/>
    </location>
</feature>
<feature type="repeat" description="PPR" evidence="2">
    <location>
        <begin position="222"/>
        <end position="256"/>
    </location>
</feature>
<dbReference type="FunFam" id="1.25.40.10:FF:000344">
    <property type="entry name" value="Pentatricopeptide repeat-containing protein"/>
    <property type="match status" value="1"/>
</dbReference>
<dbReference type="InterPro" id="IPR002885">
    <property type="entry name" value="PPR_rpt"/>
</dbReference>
<dbReference type="InterPro" id="IPR046960">
    <property type="entry name" value="PPR_At4g14850-like_plant"/>
</dbReference>
<dbReference type="GeneID" id="110762338"/>
<feature type="repeat" description="PPR" evidence="2">
    <location>
        <begin position="622"/>
        <end position="656"/>
    </location>
</feature>
<evidence type="ECO:0000256" key="1">
    <source>
        <dbReference type="ARBA" id="ARBA00022737"/>
    </source>
</evidence>
<evidence type="ECO:0000313" key="5">
    <source>
        <dbReference type="RefSeq" id="XP_021820652.1"/>
    </source>
</evidence>
<dbReference type="PANTHER" id="PTHR47926:SF496">
    <property type="entry name" value="PENTACOTRIPEPTIDE-REPEAT REGION OF PRORP DOMAIN-CONTAINING PROTEIN"/>
    <property type="match status" value="1"/>
</dbReference>
<dbReference type="FunFam" id="1.25.40.10:FF:001223">
    <property type="entry name" value="Pentatricopeptide repeat-containing protein chloroplastic"/>
    <property type="match status" value="1"/>
</dbReference>
<feature type="repeat" description="PPR" evidence="2">
    <location>
        <begin position="758"/>
        <end position="793"/>
    </location>
</feature>
<reference evidence="4 5" key="1">
    <citation type="submission" date="2025-04" db="UniProtKB">
        <authorList>
            <consortium name="RefSeq"/>
        </authorList>
    </citation>
    <scope>IDENTIFICATION</scope>
</reference>
<feature type="repeat" description="PPR" evidence="2">
    <location>
        <begin position="322"/>
        <end position="356"/>
    </location>
</feature>
<keyword evidence="3" id="KW-1185">Reference proteome</keyword>
<evidence type="ECO:0000313" key="4">
    <source>
        <dbReference type="RefSeq" id="XP_021820651.1"/>
    </source>
</evidence>
<dbReference type="RefSeq" id="XP_021820652.1">
    <property type="nucleotide sequence ID" value="XM_021964960.1"/>
</dbReference>
<feature type="repeat" description="PPR" evidence="2">
    <location>
        <begin position="121"/>
        <end position="155"/>
    </location>
</feature>
<dbReference type="Pfam" id="PF13041">
    <property type="entry name" value="PPR_2"/>
    <property type="match status" value="6"/>
</dbReference>
<dbReference type="RefSeq" id="XP_021820651.1">
    <property type="nucleotide sequence ID" value="XM_021964959.1"/>
</dbReference>
<accession>A0A6P5T1I5</accession>
<dbReference type="PANTHER" id="PTHR47926">
    <property type="entry name" value="PENTATRICOPEPTIDE REPEAT-CONTAINING PROTEIN"/>
    <property type="match status" value="1"/>
</dbReference>
<dbReference type="PROSITE" id="PS51375">
    <property type="entry name" value="PPR"/>
    <property type="match status" value="9"/>
</dbReference>
<dbReference type="InterPro" id="IPR046848">
    <property type="entry name" value="E_motif"/>
</dbReference>
<feature type="repeat" description="PPR" evidence="2">
    <location>
        <begin position="424"/>
        <end position="458"/>
    </location>
</feature>
<evidence type="ECO:0000256" key="2">
    <source>
        <dbReference type="PROSITE-ProRule" id="PRU00708"/>
    </source>
</evidence>
<dbReference type="InterPro" id="IPR011990">
    <property type="entry name" value="TPR-like_helical_dom_sf"/>
</dbReference>
<dbReference type="Proteomes" id="UP000515124">
    <property type="component" value="Unplaced"/>
</dbReference>
<dbReference type="GO" id="GO:0003723">
    <property type="term" value="F:RNA binding"/>
    <property type="evidence" value="ECO:0007669"/>
    <property type="project" value="InterPro"/>
</dbReference>
<dbReference type="NCBIfam" id="TIGR00756">
    <property type="entry name" value="PPR"/>
    <property type="match status" value="8"/>
</dbReference>
<organism evidence="3 5">
    <name type="scientific">Prunus avium</name>
    <name type="common">Cherry</name>
    <name type="synonym">Cerasus avium</name>
    <dbReference type="NCBI Taxonomy" id="42229"/>
    <lineage>
        <taxon>Eukaryota</taxon>
        <taxon>Viridiplantae</taxon>
        <taxon>Streptophyta</taxon>
        <taxon>Embryophyta</taxon>
        <taxon>Tracheophyta</taxon>
        <taxon>Spermatophyta</taxon>
        <taxon>Magnoliopsida</taxon>
        <taxon>eudicotyledons</taxon>
        <taxon>Gunneridae</taxon>
        <taxon>Pentapetalae</taxon>
        <taxon>rosids</taxon>
        <taxon>fabids</taxon>
        <taxon>Rosales</taxon>
        <taxon>Rosaceae</taxon>
        <taxon>Amygdaloideae</taxon>
        <taxon>Amygdaleae</taxon>
        <taxon>Prunus</taxon>
    </lineage>
</organism>